<keyword evidence="2" id="KW-1185">Reference proteome</keyword>
<dbReference type="InterPro" id="IPR058240">
    <property type="entry name" value="rSAM_sf"/>
</dbReference>
<name>A0ABU6IHI1_9ACTN</name>
<dbReference type="Proteomes" id="UP001349994">
    <property type="component" value="Unassembled WGS sequence"/>
</dbReference>
<evidence type="ECO:0000313" key="1">
    <source>
        <dbReference type="EMBL" id="MEC4175886.1"/>
    </source>
</evidence>
<sequence length="297" mass="31456">MTERRDAIVAIDVPLALNGDALERPGMQLGWNSERSRRYAAALVAEIEANAGQFDDCMVRAVALGGGVATMLGRDMATVMAALRRSCPVADDAFVSATAAVANISGATFPFFRRAGVNRFDFEMMSLVPANFTRLNQTDNLADFPVVCDHFLHAYANKSLGVVLAFGAAGKDADEQITAMRRSALAAARTHTAHVRLAPVGPALAADGVACEDQRRAMADALEGHGLAEYLPGLFARPGAEDRFALMDAAGCPRIGFGAGALTRIDGATSRNTADFERYCVHAADYALITEQVGTVD</sequence>
<protein>
    <submittedName>
        <fullName evidence="1">Coproporphyrinogen III oxidase</fullName>
    </submittedName>
</protein>
<organism evidence="1 2">
    <name type="scientific">Adlercreutzia wanghongyangiae</name>
    <dbReference type="NCBI Taxonomy" id="3111451"/>
    <lineage>
        <taxon>Bacteria</taxon>
        <taxon>Bacillati</taxon>
        <taxon>Actinomycetota</taxon>
        <taxon>Coriobacteriia</taxon>
        <taxon>Eggerthellales</taxon>
        <taxon>Eggerthellaceae</taxon>
        <taxon>Adlercreutzia</taxon>
    </lineage>
</organism>
<evidence type="ECO:0000313" key="2">
    <source>
        <dbReference type="Proteomes" id="UP001349994"/>
    </source>
</evidence>
<proteinExistence type="predicted"/>
<comment type="caution">
    <text evidence="1">The sequence shown here is derived from an EMBL/GenBank/DDBJ whole genome shotgun (WGS) entry which is preliminary data.</text>
</comment>
<dbReference type="RefSeq" id="WP_338209934.1">
    <property type="nucleotide sequence ID" value="NZ_JAYMFF010000009.1"/>
</dbReference>
<accession>A0ABU6IHI1</accession>
<dbReference type="EMBL" id="JAYMFF010000009">
    <property type="protein sequence ID" value="MEC4175886.1"/>
    <property type="molecule type" value="Genomic_DNA"/>
</dbReference>
<reference evidence="1 2" key="1">
    <citation type="submission" date="2024-01" db="EMBL/GenBank/DDBJ databases">
        <title>novel species in genus Adlercreutzia.</title>
        <authorList>
            <person name="Liu X."/>
        </authorList>
    </citation>
    <scope>NUCLEOTIDE SEQUENCE [LARGE SCALE GENOMIC DNA]</scope>
    <source>
        <strain evidence="1 2">R7</strain>
    </source>
</reference>
<dbReference type="SUPFAM" id="SSF102114">
    <property type="entry name" value="Radical SAM enzymes"/>
    <property type="match status" value="1"/>
</dbReference>
<gene>
    <name evidence="1" type="ORF">VIN30_05450</name>
</gene>